<dbReference type="InterPro" id="IPR036909">
    <property type="entry name" value="Cyt_c-like_dom_sf"/>
</dbReference>
<dbReference type="PRINTS" id="PR00604">
    <property type="entry name" value="CYTCHRMECIAB"/>
</dbReference>
<proteinExistence type="predicted"/>
<dbReference type="GO" id="GO:0009055">
    <property type="term" value="F:electron transfer activity"/>
    <property type="evidence" value="ECO:0007669"/>
    <property type="project" value="InterPro"/>
</dbReference>
<dbReference type="GO" id="GO:0020037">
    <property type="term" value="F:heme binding"/>
    <property type="evidence" value="ECO:0007669"/>
    <property type="project" value="InterPro"/>
</dbReference>
<dbReference type="Pfam" id="PF00034">
    <property type="entry name" value="Cytochrom_C"/>
    <property type="match status" value="1"/>
</dbReference>
<keyword evidence="4" id="KW-0249">Electron transport</keyword>
<evidence type="ECO:0000256" key="2">
    <source>
        <dbReference type="ARBA" id="ARBA00022617"/>
    </source>
</evidence>
<name>A0A7W6BGS4_9SPHN</name>
<gene>
    <name evidence="9" type="ORF">GGR43_002413</name>
</gene>
<sequence>MLTARRGGLPGAIAMAAAALFGAAFLSPATAEPPTPAEAGRKLFIRCVACHAVSADAPPRTGPHLAGIVGRKVASLPDFAYSDAMRAQSHIWDETQLDRWLQQPQAEIPGLCLPFRGFPKPEDRKALIAYLKHPVP</sequence>
<keyword evidence="1" id="KW-0813">Transport</keyword>
<keyword evidence="10" id="KW-1185">Reference proteome</keyword>
<keyword evidence="7" id="KW-0732">Signal</keyword>
<dbReference type="Gene3D" id="1.10.760.10">
    <property type="entry name" value="Cytochrome c-like domain"/>
    <property type="match status" value="1"/>
</dbReference>
<dbReference type="PROSITE" id="PS51007">
    <property type="entry name" value="CYTC"/>
    <property type="match status" value="1"/>
</dbReference>
<dbReference type="InterPro" id="IPR002327">
    <property type="entry name" value="Cyt_c_1A/1B"/>
</dbReference>
<evidence type="ECO:0000259" key="8">
    <source>
        <dbReference type="PROSITE" id="PS51007"/>
    </source>
</evidence>
<evidence type="ECO:0000313" key="9">
    <source>
        <dbReference type="EMBL" id="MBB3926690.1"/>
    </source>
</evidence>
<dbReference type="Proteomes" id="UP000571950">
    <property type="component" value="Unassembled WGS sequence"/>
</dbReference>
<keyword evidence="2 6" id="KW-0349">Heme</keyword>
<feature type="domain" description="Cytochrome c" evidence="8">
    <location>
        <begin position="35"/>
        <end position="135"/>
    </location>
</feature>
<protein>
    <submittedName>
        <fullName evidence="9">Cytochrome c</fullName>
    </submittedName>
</protein>
<accession>A0A7W6BGS4</accession>
<dbReference type="GO" id="GO:0046872">
    <property type="term" value="F:metal ion binding"/>
    <property type="evidence" value="ECO:0007669"/>
    <property type="project" value="UniProtKB-KW"/>
</dbReference>
<comment type="caution">
    <text evidence="9">The sequence shown here is derived from an EMBL/GenBank/DDBJ whole genome shotgun (WGS) entry which is preliminary data.</text>
</comment>
<organism evidence="9 10">
    <name type="scientific">Sphingobium jiangsuense</name>
    <dbReference type="NCBI Taxonomy" id="870476"/>
    <lineage>
        <taxon>Bacteria</taxon>
        <taxon>Pseudomonadati</taxon>
        <taxon>Pseudomonadota</taxon>
        <taxon>Alphaproteobacteria</taxon>
        <taxon>Sphingomonadales</taxon>
        <taxon>Sphingomonadaceae</taxon>
        <taxon>Sphingobium</taxon>
    </lineage>
</organism>
<dbReference type="AlphaFoldDB" id="A0A7W6BGS4"/>
<dbReference type="InterPro" id="IPR006311">
    <property type="entry name" value="TAT_signal"/>
</dbReference>
<evidence type="ECO:0000256" key="7">
    <source>
        <dbReference type="SAM" id="SignalP"/>
    </source>
</evidence>
<dbReference type="InterPro" id="IPR009056">
    <property type="entry name" value="Cyt_c-like_dom"/>
</dbReference>
<dbReference type="PROSITE" id="PS51318">
    <property type="entry name" value="TAT"/>
    <property type="match status" value="1"/>
</dbReference>
<dbReference type="RefSeq" id="WP_188072207.1">
    <property type="nucleotide sequence ID" value="NZ_BSPS01000102.1"/>
</dbReference>
<keyword evidence="3 6" id="KW-0479">Metal-binding</keyword>
<feature type="signal peptide" evidence="7">
    <location>
        <begin position="1"/>
        <end position="31"/>
    </location>
</feature>
<dbReference type="PANTHER" id="PTHR11961">
    <property type="entry name" value="CYTOCHROME C"/>
    <property type="match status" value="1"/>
</dbReference>
<evidence type="ECO:0000256" key="4">
    <source>
        <dbReference type="ARBA" id="ARBA00022982"/>
    </source>
</evidence>
<dbReference type="EMBL" id="JACIDT010000008">
    <property type="protein sequence ID" value="MBB3926690.1"/>
    <property type="molecule type" value="Genomic_DNA"/>
</dbReference>
<evidence type="ECO:0000256" key="1">
    <source>
        <dbReference type="ARBA" id="ARBA00022448"/>
    </source>
</evidence>
<feature type="chain" id="PRO_5030608327" evidence="7">
    <location>
        <begin position="32"/>
        <end position="136"/>
    </location>
</feature>
<dbReference type="SUPFAM" id="SSF46626">
    <property type="entry name" value="Cytochrome c"/>
    <property type="match status" value="1"/>
</dbReference>
<evidence type="ECO:0000256" key="3">
    <source>
        <dbReference type="ARBA" id="ARBA00022723"/>
    </source>
</evidence>
<reference evidence="9 10" key="1">
    <citation type="submission" date="2020-08" db="EMBL/GenBank/DDBJ databases">
        <title>Genomic Encyclopedia of Type Strains, Phase IV (KMG-IV): sequencing the most valuable type-strain genomes for metagenomic binning, comparative biology and taxonomic classification.</title>
        <authorList>
            <person name="Goeker M."/>
        </authorList>
    </citation>
    <scope>NUCLEOTIDE SEQUENCE [LARGE SCALE GENOMIC DNA]</scope>
    <source>
        <strain evidence="9 10">DSM 26189</strain>
    </source>
</reference>
<evidence type="ECO:0000313" key="10">
    <source>
        <dbReference type="Proteomes" id="UP000571950"/>
    </source>
</evidence>
<evidence type="ECO:0000256" key="5">
    <source>
        <dbReference type="ARBA" id="ARBA00023004"/>
    </source>
</evidence>
<keyword evidence="5 6" id="KW-0408">Iron</keyword>
<evidence type="ECO:0000256" key="6">
    <source>
        <dbReference type="PROSITE-ProRule" id="PRU00433"/>
    </source>
</evidence>